<keyword evidence="2" id="KW-0238">DNA-binding</keyword>
<gene>
    <name evidence="5" type="ORF">FUA23_02615</name>
</gene>
<dbReference type="Gene3D" id="2.60.120.10">
    <property type="entry name" value="Jelly Rolls"/>
    <property type="match status" value="1"/>
</dbReference>
<keyword evidence="3" id="KW-0804">Transcription</keyword>
<dbReference type="SUPFAM" id="SSF51206">
    <property type="entry name" value="cAMP-binding domain-like"/>
    <property type="match status" value="1"/>
</dbReference>
<dbReference type="InterPro" id="IPR014710">
    <property type="entry name" value="RmlC-like_jellyroll"/>
</dbReference>
<dbReference type="InterPro" id="IPR036390">
    <property type="entry name" value="WH_DNA-bd_sf"/>
</dbReference>
<name>A0A5C7FM52_9BACT</name>
<evidence type="ECO:0000313" key="5">
    <source>
        <dbReference type="EMBL" id="TXF91140.1"/>
    </source>
</evidence>
<dbReference type="InterPro" id="IPR000595">
    <property type="entry name" value="cNMP-bd_dom"/>
</dbReference>
<dbReference type="AlphaFoldDB" id="A0A5C7FM52"/>
<dbReference type="SUPFAM" id="SSF46785">
    <property type="entry name" value="Winged helix' DNA-binding domain"/>
    <property type="match status" value="1"/>
</dbReference>
<dbReference type="Gene3D" id="1.10.10.10">
    <property type="entry name" value="Winged helix-like DNA-binding domain superfamily/Winged helix DNA-binding domain"/>
    <property type="match status" value="1"/>
</dbReference>
<proteinExistence type="predicted"/>
<evidence type="ECO:0000256" key="3">
    <source>
        <dbReference type="ARBA" id="ARBA00023163"/>
    </source>
</evidence>
<sequence>MCNQGYIYRMKITVEHLRRNFPTIQEDPLLEDIARHGKFFSFEKDVTILTNQQYIDSVPLIIKGGVKVVRHTEDNKSLFLYFLNKGEMCPVSLVASTKRERSKVQVKTVAPTEIISLPPERVYFYTRRFSGWNEFTLEAFRMRFNAVLSAYEGMAFEPMEDRVMAYLKGISSICENDCLSITHDELAIDLGASRVGISRILKRLESNNVLNLARGEITLLDLQYS</sequence>
<comment type="caution">
    <text evidence="5">The sequence shown here is derived from an EMBL/GenBank/DDBJ whole genome shotgun (WGS) entry which is preliminary data.</text>
</comment>
<dbReference type="EMBL" id="VOXD01000003">
    <property type="protein sequence ID" value="TXF91140.1"/>
    <property type="molecule type" value="Genomic_DNA"/>
</dbReference>
<evidence type="ECO:0000259" key="4">
    <source>
        <dbReference type="Pfam" id="PF13545"/>
    </source>
</evidence>
<evidence type="ECO:0000256" key="1">
    <source>
        <dbReference type="ARBA" id="ARBA00023015"/>
    </source>
</evidence>
<keyword evidence="6" id="KW-1185">Reference proteome</keyword>
<dbReference type="GO" id="GO:0003677">
    <property type="term" value="F:DNA binding"/>
    <property type="evidence" value="ECO:0007669"/>
    <property type="project" value="UniProtKB-KW"/>
</dbReference>
<evidence type="ECO:0000313" key="6">
    <source>
        <dbReference type="Proteomes" id="UP000321907"/>
    </source>
</evidence>
<dbReference type="InterPro" id="IPR036388">
    <property type="entry name" value="WH-like_DNA-bd_sf"/>
</dbReference>
<dbReference type="InterPro" id="IPR012318">
    <property type="entry name" value="HTH_CRP"/>
</dbReference>
<dbReference type="Pfam" id="PF13545">
    <property type="entry name" value="HTH_Crp_2"/>
    <property type="match status" value="1"/>
</dbReference>
<dbReference type="Proteomes" id="UP000321907">
    <property type="component" value="Unassembled WGS sequence"/>
</dbReference>
<feature type="domain" description="HTH crp-type" evidence="4">
    <location>
        <begin position="178"/>
        <end position="223"/>
    </location>
</feature>
<protein>
    <submittedName>
        <fullName evidence="5">Crp/Fnr family transcriptional regulator</fullName>
    </submittedName>
</protein>
<dbReference type="GO" id="GO:0006355">
    <property type="term" value="P:regulation of DNA-templated transcription"/>
    <property type="evidence" value="ECO:0007669"/>
    <property type="project" value="InterPro"/>
</dbReference>
<evidence type="ECO:0000256" key="2">
    <source>
        <dbReference type="ARBA" id="ARBA00023125"/>
    </source>
</evidence>
<organism evidence="5 6">
    <name type="scientific">Neolewinella aurantiaca</name>
    <dbReference type="NCBI Taxonomy" id="2602767"/>
    <lineage>
        <taxon>Bacteria</taxon>
        <taxon>Pseudomonadati</taxon>
        <taxon>Bacteroidota</taxon>
        <taxon>Saprospiria</taxon>
        <taxon>Saprospirales</taxon>
        <taxon>Lewinellaceae</taxon>
        <taxon>Neolewinella</taxon>
    </lineage>
</organism>
<dbReference type="InterPro" id="IPR018490">
    <property type="entry name" value="cNMP-bd_dom_sf"/>
</dbReference>
<accession>A0A5C7FM52</accession>
<keyword evidence="1" id="KW-0805">Transcription regulation</keyword>
<dbReference type="CDD" id="cd00038">
    <property type="entry name" value="CAP_ED"/>
    <property type="match status" value="1"/>
</dbReference>
<reference evidence="5 6" key="1">
    <citation type="submission" date="2019-08" db="EMBL/GenBank/DDBJ databases">
        <title>Lewinella sp. strain SSH13 Genome sequencing and assembly.</title>
        <authorList>
            <person name="Kim I."/>
        </authorList>
    </citation>
    <scope>NUCLEOTIDE SEQUENCE [LARGE SCALE GENOMIC DNA]</scope>
    <source>
        <strain evidence="5 6">SSH13</strain>
    </source>
</reference>
<dbReference type="OrthoDB" id="9776746at2"/>